<evidence type="ECO:0000256" key="5">
    <source>
        <dbReference type="ARBA" id="ARBA00022989"/>
    </source>
</evidence>
<dbReference type="PROSITE" id="PS50928">
    <property type="entry name" value="ABC_TM1"/>
    <property type="match status" value="1"/>
</dbReference>
<accession>A0A1N7AND7</accession>
<dbReference type="Pfam" id="PF00528">
    <property type="entry name" value="BPD_transp_1"/>
    <property type="match status" value="1"/>
</dbReference>
<feature type="region of interest" description="Disordered" evidence="8">
    <location>
        <begin position="1"/>
        <end position="31"/>
    </location>
</feature>
<feature type="transmembrane region" description="Helical" evidence="7">
    <location>
        <begin position="100"/>
        <end position="122"/>
    </location>
</feature>
<organism evidence="10 11">
    <name type="scientific">Halanaerobium kushneri</name>
    <dbReference type="NCBI Taxonomy" id="56779"/>
    <lineage>
        <taxon>Bacteria</taxon>
        <taxon>Bacillati</taxon>
        <taxon>Bacillota</taxon>
        <taxon>Clostridia</taxon>
        <taxon>Halanaerobiales</taxon>
        <taxon>Halanaerobiaceae</taxon>
        <taxon>Halanaerobium</taxon>
    </lineage>
</organism>
<feature type="compositionally biased region" description="Basic residues" evidence="8">
    <location>
        <begin position="1"/>
        <end position="10"/>
    </location>
</feature>
<evidence type="ECO:0000256" key="8">
    <source>
        <dbReference type="SAM" id="MobiDB-lite"/>
    </source>
</evidence>
<dbReference type="PANTHER" id="PTHR30151">
    <property type="entry name" value="ALKANE SULFONATE ABC TRANSPORTER-RELATED, MEMBRANE SUBUNIT"/>
    <property type="match status" value="1"/>
</dbReference>
<feature type="transmembrane region" description="Helical" evidence="7">
    <location>
        <begin position="134"/>
        <end position="153"/>
    </location>
</feature>
<dbReference type="PANTHER" id="PTHR30151:SF25">
    <property type="entry name" value="TAURINE TRANSPORT SYSTEM PERMEASE PROTEIN TAUC"/>
    <property type="match status" value="1"/>
</dbReference>
<protein>
    <submittedName>
        <fullName evidence="10">Taurine transport system permease protein</fullName>
    </submittedName>
</protein>
<feature type="domain" description="ABC transmembrane type-1" evidence="9">
    <location>
        <begin position="93"/>
        <end position="273"/>
    </location>
</feature>
<comment type="similarity">
    <text evidence="7">Belongs to the binding-protein-dependent transport system permease family.</text>
</comment>
<dbReference type="GO" id="GO:0005886">
    <property type="term" value="C:plasma membrane"/>
    <property type="evidence" value="ECO:0007669"/>
    <property type="project" value="UniProtKB-SubCell"/>
</dbReference>
<keyword evidence="2 7" id="KW-0813">Transport</keyword>
<evidence type="ECO:0000313" key="10">
    <source>
        <dbReference type="EMBL" id="SIR40660.1"/>
    </source>
</evidence>
<feature type="transmembrane region" description="Helical" evidence="7">
    <location>
        <begin position="159"/>
        <end position="178"/>
    </location>
</feature>
<keyword evidence="5 7" id="KW-1133">Transmembrane helix</keyword>
<evidence type="ECO:0000256" key="7">
    <source>
        <dbReference type="RuleBase" id="RU363032"/>
    </source>
</evidence>
<dbReference type="InterPro" id="IPR035906">
    <property type="entry name" value="MetI-like_sf"/>
</dbReference>
<name>A0A1N7AND7_9FIRM</name>
<dbReference type="AlphaFoldDB" id="A0A1N7AND7"/>
<dbReference type="EMBL" id="FTNC01000024">
    <property type="protein sequence ID" value="SIR40660.1"/>
    <property type="molecule type" value="Genomic_DNA"/>
</dbReference>
<reference evidence="11" key="1">
    <citation type="submission" date="2017-01" db="EMBL/GenBank/DDBJ databases">
        <authorList>
            <person name="Varghese N."/>
            <person name="Submissions S."/>
        </authorList>
    </citation>
    <scope>NUCLEOTIDE SEQUENCE [LARGE SCALE GENOMIC DNA]</scope>
    <source>
        <strain evidence="11">ATCC 700103</strain>
    </source>
</reference>
<evidence type="ECO:0000313" key="11">
    <source>
        <dbReference type="Proteomes" id="UP000185669"/>
    </source>
</evidence>
<dbReference type="GO" id="GO:0010438">
    <property type="term" value="P:cellular response to sulfur starvation"/>
    <property type="evidence" value="ECO:0007669"/>
    <property type="project" value="TreeGrafter"/>
</dbReference>
<evidence type="ECO:0000256" key="3">
    <source>
        <dbReference type="ARBA" id="ARBA00022475"/>
    </source>
</evidence>
<dbReference type="Proteomes" id="UP000185669">
    <property type="component" value="Unassembled WGS sequence"/>
</dbReference>
<evidence type="ECO:0000259" key="9">
    <source>
        <dbReference type="PROSITE" id="PS50928"/>
    </source>
</evidence>
<dbReference type="InterPro" id="IPR000515">
    <property type="entry name" value="MetI-like"/>
</dbReference>
<sequence>MALNNKKRRNQAQNSTDNTSSQNINRETAKNKKTKTEKALTILTWAAIFLVWYIITKLEIFTPTLLPGPLRVWRAFLRILDEGYNGVPLWLHLGASFKRLFVALFFAIFSAVPLGLLSGYFDKVEAVIDSVVEFYRPLPPLAYYTLLVLWFGIDDTSKQILLFLAAFAPIYIACVSAVRKLNQDFVLSARSLGAAQKDVFFKIVLPASLPEIFTGIRTAFGVAYTTLVSSEMVAATSGIGWMVLDASNFLKSDVIFVGIIVMGITGVIIDAGLRFLERKIIFWKGHV</sequence>
<dbReference type="CDD" id="cd06261">
    <property type="entry name" value="TM_PBP2"/>
    <property type="match status" value="1"/>
</dbReference>
<dbReference type="GO" id="GO:0042918">
    <property type="term" value="P:alkanesulfonate transmembrane transport"/>
    <property type="evidence" value="ECO:0007669"/>
    <property type="project" value="UniProtKB-ARBA"/>
</dbReference>
<evidence type="ECO:0000256" key="6">
    <source>
        <dbReference type="ARBA" id="ARBA00023136"/>
    </source>
</evidence>
<dbReference type="Gene3D" id="1.10.3720.10">
    <property type="entry name" value="MetI-like"/>
    <property type="match status" value="1"/>
</dbReference>
<dbReference type="STRING" id="56779.SAMN05421834_12436"/>
<evidence type="ECO:0000256" key="2">
    <source>
        <dbReference type="ARBA" id="ARBA00022448"/>
    </source>
</evidence>
<feature type="transmembrane region" description="Helical" evidence="7">
    <location>
        <begin position="39"/>
        <end position="55"/>
    </location>
</feature>
<keyword evidence="11" id="KW-1185">Reference proteome</keyword>
<gene>
    <name evidence="10" type="ORF">SAMN05421834_12436</name>
</gene>
<comment type="subcellular location">
    <subcellularLocation>
        <location evidence="1 7">Cell membrane</location>
        <topology evidence="1 7">Multi-pass membrane protein</topology>
    </subcellularLocation>
</comment>
<evidence type="ECO:0000256" key="1">
    <source>
        <dbReference type="ARBA" id="ARBA00004651"/>
    </source>
</evidence>
<dbReference type="OrthoDB" id="9796361at2"/>
<evidence type="ECO:0000256" key="4">
    <source>
        <dbReference type="ARBA" id="ARBA00022692"/>
    </source>
</evidence>
<proteinExistence type="inferred from homology"/>
<keyword evidence="3" id="KW-1003">Cell membrane</keyword>
<keyword evidence="4 7" id="KW-0812">Transmembrane</keyword>
<keyword evidence="6 7" id="KW-0472">Membrane</keyword>
<feature type="compositionally biased region" description="Polar residues" evidence="8">
    <location>
        <begin position="11"/>
        <end position="26"/>
    </location>
</feature>
<dbReference type="FunFam" id="1.10.3720.10:FF:000003">
    <property type="entry name" value="Aliphatic sulfonate ABC transporter permease"/>
    <property type="match status" value="1"/>
</dbReference>
<feature type="transmembrane region" description="Helical" evidence="7">
    <location>
        <begin position="254"/>
        <end position="276"/>
    </location>
</feature>
<dbReference type="SUPFAM" id="SSF161098">
    <property type="entry name" value="MetI-like"/>
    <property type="match status" value="1"/>
</dbReference>
<dbReference type="RefSeq" id="WP_084566211.1">
    <property type="nucleotide sequence ID" value="NZ_FTNC01000024.1"/>
</dbReference>